<sequence length="589" mass="62129">MVSEAGRRRLLTVSLAVSVLTALLSSSALLTVLVAWPLGVGWVRVARPASTALLALLALDAALGLAVAVRSALLALACRARAAPRQVRLLHPVSAHLVCLLMPSVLLHLAVVVWCVVGMALSPRLSRSRILWAALGYYEEAAAREALDEAQAALECCGFDGPADWHPWANDPIGRLGLKDQDSDAVRAASHDPDKRMARPADGDIPESCCAPDAAAPVAAMASAPPRSDATAACRTWERGCFKPLVNTLVLLHLSVGTASLFLAALHSVAAATLRLAQTSGRAALEAGDPDAPAPAWLFRPPRSPGEDGVAMTGFSSKPGDGASPRRSRSGGRRGRGMASDSDPDQPGKLLFSRAEIDARRARALASTSTSTDSSLTFELSETPLPTSEERFILAEYAFSPGPSLGTSTTSSWTLTSDAESIPPSEEPLSPRSPTALRRARSDGDIPQTRGSLWDGSPFRPVRKPPAVCRKDSTVSQKSRAAAELSSESGFTAPLPTPPTLMDRGDMPADVSPILGRADTLLGLEMETKALMQAVMLGAVPLAVQPRRPSRITSESSTQTNVGQSILQLDDLFREHGITSRTLSRTEIG</sequence>
<evidence type="ECO:0000256" key="4">
    <source>
        <dbReference type="ARBA" id="ARBA00023136"/>
    </source>
</evidence>
<comment type="subcellular location">
    <subcellularLocation>
        <location evidence="1">Membrane</location>
        <topology evidence="1">Multi-pass membrane protein</topology>
    </subcellularLocation>
</comment>
<keyword evidence="4 6" id="KW-0472">Membrane</keyword>
<evidence type="ECO:0000256" key="6">
    <source>
        <dbReference type="SAM" id="Phobius"/>
    </source>
</evidence>
<dbReference type="InterPro" id="IPR008952">
    <property type="entry name" value="Tetraspanin_EC2_sf"/>
</dbReference>
<evidence type="ECO:0000256" key="1">
    <source>
        <dbReference type="ARBA" id="ARBA00004141"/>
    </source>
</evidence>
<name>A0A9C6X746_FRAOC</name>
<evidence type="ECO:0000313" key="7">
    <source>
        <dbReference type="Proteomes" id="UP000504606"/>
    </source>
</evidence>
<organism evidence="7 8">
    <name type="scientific">Frankliniella occidentalis</name>
    <name type="common">Western flower thrips</name>
    <name type="synonym">Euthrips occidentalis</name>
    <dbReference type="NCBI Taxonomy" id="133901"/>
    <lineage>
        <taxon>Eukaryota</taxon>
        <taxon>Metazoa</taxon>
        <taxon>Ecdysozoa</taxon>
        <taxon>Arthropoda</taxon>
        <taxon>Hexapoda</taxon>
        <taxon>Insecta</taxon>
        <taxon>Pterygota</taxon>
        <taxon>Neoptera</taxon>
        <taxon>Paraneoptera</taxon>
        <taxon>Thysanoptera</taxon>
        <taxon>Terebrantia</taxon>
        <taxon>Thripoidea</taxon>
        <taxon>Thripidae</taxon>
        <taxon>Frankliniella</taxon>
    </lineage>
</organism>
<dbReference type="InterPro" id="IPR018499">
    <property type="entry name" value="Tetraspanin/Peripherin"/>
</dbReference>
<feature type="transmembrane region" description="Helical" evidence="6">
    <location>
        <begin position="52"/>
        <end position="76"/>
    </location>
</feature>
<accession>A0A9C6X746</accession>
<evidence type="ECO:0000256" key="5">
    <source>
        <dbReference type="SAM" id="MobiDB-lite"/>
    </source>
</evidence>
<proteinExistence type="predicted"/>
<keyword evidence="7" id="KW-1185">Reference proteome</keyword>
<dbReference type="SUPFAM" id="SSF48652">
    <property type="entry name" value="Tetraspanin"/>
    <property type="match status" value="1"/>
</dbReference>
<keyword evidence="2 6" id="KW-0812">Transmembrane</keyword>
<reference evidence="8" key="1">
    <citation type="submission" date="2025-08" db="UniProtKB">
        <authorList>
            <consortium name="RefSeq"/>
        </authorList>
    </citation>
    <scope>IDENTIFICATION</scope>
    <source>
        <tissue evidence="8">Whole organism</tissue>
    </source>
</reference>
<feature type="compositionally biased region" description="Low complexity" evidence="5">
    <location>
        <begin position="403"/>
        <end position="434"/>
    </location>
</feature>
<keyword evidence="3 6" id="KW-1133">Transmembrane helix</keyword>
<dbReference type="Gene3D" id="1.10.1450.10">
    <property type="entry name" value="Tetraspanin"/>
    <property type="match status" value="1"/>
</dbReference>
<gene>
    <name evidence="8" type="primary">LOC113209912</name>
</gene>
<dbReference type="Pfam" id="PF00335">
    <property type="entry name" value="Tetraspanin"/>
    <property type="match status" value="1"/>
</dbReference>
<feature type="region of interest" description="Disordered" evidence="5">
    <location>
        <begin position="403"/>
        <end position="499"/>
    </location>
</feature>
<dbReference type="Proteomes" id="UP000504606">
    <property type="component" value="Unplaced"/>
</dbReference>
<evidence type="ECO:0000256" key="2">
    <source>
        <dbReference type="ARBA" id="ARBA00022692"/>
    </source>
</evidence>
<dbReference type="RefSeq" id="XP_052130255.1">
    <property type="nucleotide sequence ID" value="XM_052274295.1"/>
</dbReference>
<feature type="non-terminal residue" evidence="8">
    <location>
        <position position="589"/>
    </location>
</feature>
<dbReference type="GeneID" id="113209912"/>
<evidence type="ECO:0000256" key="3">
    <source>
        <dbReference type="ARBA" id="ARBA00022989"/>
    </source>
</evidence>
<dbReference type="GO" id="GO:0016020">
    <property type="term" value="C:membrane"/>
    <property type="evidence" value="ECO:0007669"/>
    <property type="project" value="UniProtKB-SubCell"/>
</dbReference>
<feature type="transmembrane region" description="Helical" evidence="6">
    <location>
        <begin position="97"/>
        <end position="121"/>
    </location>
</feature>
<feature type="compositionally biased region" description="Basic residues" evidence="5">
    <location>
        <begin position="326"/>
        <end position="336"/>
    </location>
</feature>
<dbReference type="AlphaFoldDB" id="A0A9C6X746"/>
<dbReference type="KEGG" id="foc:113209912"/>
<evidence type="ECO:0000313" key="8">
    <source>
        <dbReference type="RefSeq" id="XP_052130255.1"/>
    </source>
</evidence>
<feature type="region of interest" description="Disordered" evidence="5">
    <location>
        <begin position="285"/>
        <end position="349"/>
    </location>
</feature>
<protein>
    <submittedName>
        <fullName evidence="8">Uncharacterized protein LOC113209912</fullName>
    </submittedName>
</protein>